<dbReference type="Ensembl" id="ENSPTXT00000012019.1">
    <property type="protein sequence ID" value="ENSPTXP00000011639.1"/>
    <property type="gene ID" value="ENSPTXG00000008222.1"/>
</dbReference>
<organism evidence="7 8">
    <name type="scientific">Pseudonaja textilis</name>
    <name type="common">Eastern brown snake</name>
    <dbReference type="NCBI Taxonomy" id="8673"/>
    <lineage>
        <taxon>Eukaryota</taxon>
        <taxon>Metazoa</taxon>
        <taxon>Chordata</taxon>
        <taxon>Craniata</taxon>
        <taxon>Vertebrata</taxon>
        <taxon>Euteleostomi</taxon>
        <taxon>Lepidosauria</taxon>
        <taxon>Squamata</taxon>
        <taxon>Bifurcata</taxon>
        <taxon>Unidentata</taxon>
        <taxon>Episquamata</taxon>
        <taxon>Toxicofera</taxon>
        <taxon>Serpentes</taxon>
        <taxon>Colubroidea</taxon>
        <taxon>Elapidae</taxon>
        <taxon>Hydrophiinae</taxon>
        <taxon>Pseudonaja</taxon>
    </lineage>
</organism>
<dbReference type="Proteomes" id="UP000472273">
    <property type="component" value="Unplaced"/>
</dbReference>
<dbReference type="InterPro" id="IPR057044">
    <property type="entry name" value="PARP14_KH_1"/>
</dbReference>
<dbReference type="PANTHER" id="PTHR14453:SF70">
    <property type="entry name" value="PROTEIN MONO-ADP-RIBOSYLTRANSFERASE PARP9"/>
    <property type="match status" value="1"/>
</dbReference>
<evidence type="ECO:0000313" key="7">
    <source>
        <dbReference type="Ensembl" id="ENSPTXP00000011639.1"/>
    </source>
</evidence>
<dbReference type="GeneTree" id="ENSGT00940000154311"/>
<dbReference type="Gene3D" id="3.40.220.10">
    <property type="entry name" value="Leucine Aminopeptidase, subunit E, domain 1"/>
    <property type="match status" value="1"/>
</dbReference>
<dbReference type="InterPro" id="IPR002589">
    <property type="entry name" value="Macro_dom"/>
</dbReference>
<dbReference type="Pfam" id="PF01661">
    <property type="entry name" value="Macro"/>
    <property type="match status" value="1"/>
</dbReference>
<dbReference type="GO" id="GO:1990404">
    <property type="term" value="F:NAD+-protein mono-ADP-ribosyltransferase activity"/>
    <property type="evidence" value="ECO:0007669"/>
    <property type="project" value="TreeGrafter"/>
</dbReference>
<protein>
    <recommendedName>
        <fullName evidence="6">Macro domain-containing protein</fullName>
    </recommendedName>
</protein>
<evidence type="ECO:0000259" key="6">
    <source>
        <dbReference type="PROSITE" id="PS51154"/>
    </source>
</evidence>
<dbReference type="InterPro" id="IPR043472">
    <property type="entry name" value="Macro_dom-like"/>
</dbReference>
<name>A0A670YKP4_PSETE</name>
<dbReference type="PROSITE" id="PS51154">
    <property type="entry name" value="MACRO"/>
    <property type="match status" value="1"/>
</dbReference>
<keyword evidence="2" id="KW-0328">Glycosyltransferase</keyword>
<dbReference type="GO" id="GO:0003950">
    <property type="term" value="F:NAD+ poly-ADP-ribosyltransferase activity"/>
    <property type="evidence" value="ECO:0007669"/>
    <property type="project" value="TreeGrafter"/>
</dbReference>
<dbReference type="SMART" id="SM00506">
    <property type="entry name" value="A1pp"/>
    <property type="match status" value="1"/>
</dbReference>
<evidence type="ECO:0000256" key="2">
    <source>
        <dbReference type="ARBA" id="ARBA00022676"/>
    </source>
</evidence>
<evidence type="ECO:0000256" key="3">
    <source>
        <dbReference type="ARBA" id="ARBA00022679"/>
    </source>
</evidence>
<comment type="subcellular location">
    <subcellularLocation>
        <location evidence="1">Nucleus</location>
    </subcellularLocation>
</comment>
<keyword evidence="5" id="KW-0539">Nucleus</keyword>
<feature type="domain" description="Macro" evidence="6">
    <location>
        <begin position="152"/>
        <end position="317"/>
    </location>
</feature>
<dbReference type="PANTHER" id="PTHR14453">
    <property type="entry name" value="PARP/ZINC FINGER CCCH TYPE DOMAIN CONTAINING PROTEIN"/>
    <property type="match status" value="1"/>
</dbReference>
<dbReference type="Pfam" id="PF23084">
    <property type="entry name" value="KH_PARP14_1"/>
    <property type="match status" value="1"/>
</dbReference>
<dbReference type="GO" id="GO:0005737">
    <property type="term" value="C:cytoplasm"/>
    <property type="evidence" value="ECO:0007669"/>
    <property type="project" value="TreeGrafter"/>
</dbReference>
<keyword evidence="8" id="KW-1185">Reference proteome</keyword>
<dbReference type="GO" id="GO:0070212">
    <property type="term" value="P:protein poly-ADP-ribosylation"/>
    <property type="evidence" value="ECO:0007669"/>
    <property type="project" value="TreeGrafter"/>
</dbReference>
<reference evidence="7" key="1">
    <citation type="submission" date="2025-08" db="UniProtKB">
        <authorList>
            <consortium name="Ensembl"/>
        </authorList>
    </citation>
    <scope>IDENTIFICATION</scope>
</reference>
<keyword evidence="3" id="KW-0808">Transferase</keyword>
<accession>A0A670YKP4</accession>
<reference evidence="7" key="2">
    <citation type="submission" date="2025-09" db="UniProtKB">
        <authorList>
            <consortium name="Ensembl"/>
        </authorList>
    </citation>
    <scope>IDENTIFICATION</scope>
</reference>
<dbReference type="GO" id="GO:0010629">
    <property type="term" value="P:negative regulation of gene expression"/>
    <property type="evidence" value="ECO:0007669"/>
    <property type="project" value="TreeGrafter"/>
</dbReference>
<dbReference type="GO" id="GO:0005634">
    <property type="term" value="C:nucleus"/>
    <property type="evidence" value="ECO:0007669"/>
    <property type="project" value="UniProtKB-SubCell"/>
</dbReference>
<keyword evidence="4" id="KW-0520">NAD</keyword>
<evidence type="ECO:0000256" key="4">
    <source>
        <dbReference type="ARBA" id="ARBA00023027"/>
    </source>
</evidence>
<proteinExistence type="predicted"/>
<sequence length="317" mass="35341">MNGPVSVYPYYKSLGAALYGKERLQIKVPDPFSVSIDPYHWRFLQQNYLLQEITLEMAGHCCEIKWPSEVCGNPEIMVHPSLDVSKRKRSSIKTWKEDALTVLTQILSRQKVVRREINSELWEAIRNSLVKDDILIVEETGAEGNSYGEEQQPCYKVKLGNGILVVLQKADLTQCSADVVVNASNVDLMHIGGLASRLLEAAGPELQKECKDLVRQRGSLKPGCAIITNAWKLPCKQVIHAVGPRWQSAEKEKCIKLLKQSVRESLKLADRCQHRSIAIPAISSGIFGFPLKECTRSIVTAVQRCLLNITCACVLSG</sequence>
<dbReference type="CDD" id="cd02907">
    <property type="entry name" value="Macro_Af1521_BAL-like"/>
    <property type="match status" value="1"/>
</dbReference>
<dbReference type="GO" id="GO:0060335">
    <property type="term" value="P:positive regulation of type II interferon-mediated signaling pathway"/>
    <property type="evidence" value="ECO:0007669"/>
    <property type="project" value="TreeGrafter"/>
</dbReference>
<dbReference type="GO" id="GO:0003714">
    <property type="term" value="F:transcription corepressor activity"/>
    <property type="evidence" value="ECO:0007669"/>
    <property type="project" value="TreeGrafter"/>
</dbReference>
<dbReference type="InterPro" id="IPR052056">
    <property type="entry name" value="Mono-ARTD/PARP"/>
</dbReference>
<evidence type="ECO:0000313" key="8">
    <source>
        <dbReference type="Proteomes" id="UP000472273"/>
    </source>
</evidence>
<evidence type="ECO:0000256" key="5">
    <source>
        <dbReference type="ARBA" id="ARBA00023242"/>
    </source>
</evidence>
<dbReference type="GO" id="GO:0044389">
    <property type="term" value="F:ubiquitin-like protein ligase binding"/>
    <property type="evidence" value="ECO:0007669"/>
    <property type="project" value="TreeGrafter"/>
</dbReference>
<dbReference type="SUPFAM" id="SSF52949">
    <property type="entry name" value="Macro domain-like"/>
    <property type="match status" value="1"/>
</dbReference>
<evidence type="ECO:0000256" key="1">
    <source>
        <dbReference type="ARBA" id="ARBA00004123"/>
    </source>
</evidence>
<dbReference type="AlphaFoldDB" id="A0A670YKP4"/>